<accession>A0A2M8GMU9</accession>
<dbReference type="AlphaFoldDB" id="A0A2M8GMU9"/>
<dbReference type="Proteomes" id="UP000229370">
    <property type="component" value="Unassembled WGS sequence"/>
</dbReference>
<dbReference type="InterPro" id="IPR039143">
    <property type="entry name" value="GNPNAT1-like"/>
</dbReference>
<dbReference type="InterPro" id="IPR016181">
    <property type="entry name" value="Acyl_CoA_acyltransferase"/>
</dbReference>
<comment type="caution">
    <text evidence="2">The sequence shown here is derived from an EMBL/GenBank/DDBJ whole genome shotgun (WGS) entry which is preliminary data.</text>
</comment>
<dbReference type="Gene3D" id="3.40.630.30">
    <property type="match status" value="1"/>
</dbReference>
<dbReference type="CDD" id="cd04301">
    <property type="entry name" value="NAT_SF"/>
    <property type="match status" value="1"/>
</dbReference>
<feature type="domain" description="N-acetyltransferase" evidence="1">
    <location>
        <begin position="1"/>
        <end position="131"/>
    </location>
</feature>
<protein>
    <recommendedName>
        <fullName evidence="1">N-acetyltransferase domain-containing protein</fullName>
    </recommendedName>
</protein>
<dbReference type="InterPro" id="IPR000182">
    <property type="entry name" value="GNAT_dom"/>
</dbReference>
<dbReference type="Pfam" id="PF00583">
    <property type="entry name" value="Acetyltransf_1"/>
    <property type="match status" value="1"/>
</dbReference>
<organism evidence="2 3">
    <name type="scientific">Candidatus Roizmanbacteria bacterium CG_4_8_14_3_um_filter_36_10</name>
    <dbReference type="NCBI Taxonomy" id="1974834"/>
    <lineage>
        <taxon>Bacteria</taxon>
        <taxon>Candidatus Roizmaniibacteriota</taxon>
    </lineage>
</organism>
<dbReference type="SUPFAM" id="SSF55729">
    <property type="entry name" value="Acyl-CoA N-acyltransferases (Nat)"/>
    <property type="match status" value="1"/>
</dbReference>
<dbReference type="EMBL" id="PFQK01000044">
    <property type="protein sequence ID" value="PJC81862.1"/>
    <property type="molecule type" value="Genomic_DNA"/>
</dbReference>
<dbReference type="PANTHER" id="PTHR13355:SF11">
    <property type="entry name" value="GLUCOSAMINE 6-PHOSPHATE N-ACETYLTRANSFERASE"/>
    <property type="match status" value="1"/>
</dbReference>
<reference evidence="3" key="1">
    <citation type="submission" date="2017-09" db="EMBL/GenBank/DDBJ databases">
        <title>Depth-based differentiation of microbial function through sediment-hosted aquifers and enrichment of novel symbionts in the deep terrestrial subsurface.</title>
        <authorList>
            <person name="Probst A.J."/>
            <person name="Ladd B."/>
            <person name="Jarett J.K."/>
            <person name="Geller-Mcgrath D.E."/>
            <person name="Sieber C.M.K."/>
            <person name="Emerson J.B."/>
            <person name="Anantharaman K."/>
            <person name="Thomas B.C."/>
            <person name="Malmstrom R."/>
            <person name="Stieglmeier M."/>
            <person name="Klingl A."/>
            <person name="Woyke T."/>
            <person name="Ryan C.M."/>
            <person name="Banfield J.F."/>
        </authorList>
    </citation>
    <scope>NUCLEOTIDE SEQUENCE [LARGE SCALE GENOMIC DNA]</scope>
</reference>
<evidence type="ECO:0000313" key="2">
    <source>
        <dbReference type="EMBL" id="PJC81862.1"/>
    </source>
</evidence>
<gene>
    <name evidence="2" type="ORF">CO007_02470</name>
</gene>
<dbReference type="PANTHER" id="PTHR13355">
    <property type="entry name" value="GLUCOSAMINE 6-PHOSPHATE N-ACETYLTRANSFERASE"/>
    <property type="match status" value="1"/>
</dbReference>
<dbReference type="GO" id="GO:0004343">
    <property type="term" value="F:glucosamine 6-phosphate N-acetyltransferase activity"/>
    <property type="evidence" value="ECO:0007669"/>
    <property type="project" value="TreeGrafter"/>
</dbReference>
<proteinExistence type="predicted"/>
<dbReference type="PROSITE" id="PS51186">
    <property type="entry name" value="GNAT"/>
    <property type="match status" value="1"/>
</dbReference>
<sequence length="131" mass="15217">MNIKTIVISDYDNLISFWKKHYFVNEMDNFERSKLFLSKNPSLSVLMEDKGKIVGTVLGSFDVRRGYLQKVVTDKNKRKKGVAKKLVEETIKRLRKLGAIYVPINCEEEIVGFYSKCGFKKTKQVPMNINF</sequence>
<evidence type="ECO:0000313" key="3">
    <source>
        <dbReference type="Proteomes" id="UP000229370"/>
    </source>
</evidence>
<name>A0A2M8GMU9_9BACT</name>
<evidence type="ECO:0000259" key="1">
    <source>
        <dbReference type="PROSITE" id="PS51186"/>
    </source>
</evidence>